<organism evidence="2 3">
    <name type="scientific">Linum tenue</name>
    <dbReference type="NCBI Taxonomy" id="586396"/>
    <lineage>
        <taxon>Eukaryota</taxon>
        <taxon>Viridiplantae</taxon>
        <taxon>Streptophyta</taxon>
        <taxon>Embryophyta</taxon>
        <taxon>Tracheophyta</taxon>
        <taxon>Spermatophyta</taxon>
        <taxon>Magnoliopsida</taxon>
        <taxon>eudicotyledons</taxon>
        <taxon>Gunneridae</taxon>
        <taxon>Pentapetalae</taxon>
        <taxon>rosids</taxon>
        <taxon>fabids</taxon>
        <taxon>Malpighiales</taxon>
        <taxon>Linaceae</taxon>
        <taxon>Linum</taxon>
    </lineage>
</organism>
<dbReference type="EMBL" id="CAMGYJ010000010">
    <property type="protein sequence ID" value="CAI0556487.1"/>
    <property type="molecule type" value="Genomic_DNA"/>
</dbReference>
<keyword evidence="1" id="KW-0812">Transmembrane</keyword>
<feature type="transmembrane region" description="Helical" evidence="1">
    <location>
        <begin position="20"/>
        <end position="40"/>
    </location>
</feature>
<name>A0AAV0RFR0_9ROSI</name>
<accession>A0AAV0RFR0</accession>
<sequence>MDVLGSITPLFTPNPRIRLIQLIGFCASLITFLYSHVPLIQFDPCKAKSQFLESLRWLSYENINYIGYRRYFFILRDINHHFYNCLYFSGLVWYEKL</sequence>
<evidence type="ECO:0000256" key="1">
    <source>
        <dbReference type="SAM" id="Phobius"/>
    </source>
</evidence>
<reference evidence="2" key="1">
    <citation type="submission" date="2022-08" db="EMBL/GenBank/DDBJ databases">
        <authorList>
            <person name="Gutierrez-Valencia J."/>
        </authorList>
    </citation>
    <scope>NUCLEOTIDE SEQUENCE</scope>
</reference>
<keyword evidence="1" id="KW-0472">Membrane</keyword>
<keyword evidence="1" id="KW-1133">Transmembrane helix</keyword>
<evidence type="ECO:0000313" key="2">
    <source>
        <dbReference type="EMBL" id="CAI0556487.1"/>
    </source>
</evidence>
<gene>
    <name evidence="2" type="ORF">LITE_LOCUS47994</name>
</gene>
<dbReference type="Proteomes" id="UP001154282">
    <property type="component" value="Unassembled WGS sequence"/>
</dbReference>
<dbReference type="AlphaFoldDB" id="A0AAV0RFR0"/>
<evidence type="ECO:0000313" key="3">
    <source>
        <dbReference type="Proteomes" id="UP001154282"/>
    </source>
</evidence>
<comment type="caution">
    <text evidence="2">The sequence shown here is derived from an EMBL/GenBank/DDBJ whole genome shotgun (WGS) entry which is preliminary data.</text>
</comment>
<keyword evidence="3" id="KW-1185">Reference proteome</keyword>
<proteinExistence type="predicted"/>
<protein>
    <submittedName>
        <fullName evidence="2">Uncharacterized protein</fullName>
    </submittedName>
</protein>